<feature type="region of interest" description="Disordered" evidence="1">
    <location>
        <begin position="1"/>
        <end position="65"/>
    </location>
</feature>
<organism evidence="2 3">
    <name type="scientific">Aldrovandia affinis</name>
    <dbReference type="NCBI Taxonomy" id="143900"/>
    <lineage>
        <taxon>Eukaryota</taxon>
        <taxon>Metazoa</taxon>
        <taxon>Chordata</taxon>
        <taxon>Craniata</taxon>
        <taxon>Vertebrata</taxon>
        <taxon>Euteleostomi</taxon>
        <taxon>Actinopterygii</taxon>
        <taxon>Neopterygii</taxon>
        <taxon>Teleostei</taxon>
        <taxon>Notacanthiformes</taxon>
        <taxon>Halosauridae</taxon>
        <taxon>Aldrovandia</taxon>
    </lineage>
</organism>
<keyword evidence="3" id="KW-1185">Reference proteome</keyword>
<dbReference type="Proteomes" id="UP001221898">
    <property type="component" value="Unassembled WGS sequence"/>
</dbReference>
<sequence length="98" mass="10584">MPPYYAPPAKHAPPDDTSPLGGRGLAPDTNEARFIRSSAGLPRGAYSTEQNKRAERSINSEGAGKPLVELQLTSGRADRSFFNAGFVRPPFPDTGWLQ</sequence>
<protein>
    <submittedName>
        <fullName evidence="2">Uncharacterized protein</fullName>
    </submittedName>
</protein>
<gene>
    <name evidence="2" type="ORF">AAFF_G00360010</name>
</gene>
<comment type="caution">
    <text evidence="2">The sequence shown here is derived from an EMBL/GenBank/DDBJ whole genome shotgun (WGS) entry which is preliminary data.</text>
</comment>
<accession>A0AAD7SI55</accession>
<evidence type="ECO:0000313" key="2">
    <source>
        <dbReference type="EMBL" id="KAJ8403085.1"/>
    </source>
</evidence>
<evidence type="ECO:0000313" key="3">
    <source>
        <dbReference type="Proteomes" id="UP001221898"/>
    </source>
</evidence>
<name>A0AAD7SI55_9TELE</name>
<reference evidence="2" key="1">
    <citation type="journal article" date="2023" name="Science">
        <title>Genome structures resolve the early diversification of teleost fishes.</title>
        <authorList>
            <person name="Parey E."/>
            <person name="Louis A."/>
            <person name="Montfort J."/>
            <person name="Bouchez O."/>
            <person name="Roques C."/>
            <person name="Iampietro C."/>
            <person name="Lluch J."/>
            <person name="Castinel A."/>
            <person name="Donnadieu C."/>
            <person name="Desvignes T."/>
            <person name="Floi Bucao C."/>
            <person name="Jouanno E."/>
            <person name="Wen M."/>
            <person name="Mejri S."/>
            <person name="Dirks R."/>
            <person name="Jansen H."/>
            <person name="Henkel C."/>
            <person name="Chen W.J."/>
            <person name="Zahm M."/>
            <person name="Cabau C."/>
            <person name="Klopp C."/>
            <person name="Thompson A.W."/>
            <person name="Robinson-Rechavi M."/>
            <person name="Braasch I."/>
            <person name="Lecointre G."/>
            <person name="Bobe J."/>
            <person name="Postlethwait J.H."/>
            <person name="Berthelot C."/>
            <person name="Roest Crollius H."/>
            <person name="Guiguen Y."/>
        </authorList>
    </citation>
    <scope>NUCLEOTIDE SEQUENCE</scope>
    <source>
        <strain evidence="2">NC1722</strain>
    </source>
</reference>
<dbReference type="EMBL" id="JAINUG010000060">
    <property type="protein sequence ID" value="KAJ8403085.1"/>
    <property type="molecule type" value="Genomic_DNA"/>
</dbReference>
<proteinExistence type="predicted"/>
<dbReference type="AlphaFoldDB" id="A0AAD7SI55"/>
<evidence type="ECO:0000256" key="1">
    <source>
        <dbReference type="SAM" id="MobiDB-lite"/>
    </source>
</evidence>